<sequence>MSNKVSITDLLGAIGSENISFQPLSKCVLDIKAKSSSTEITFATDAIKPIDVFANTGPSGLVLWVDGDLYKQRFNELKNGNYANITRAIVLESLVATFEREGSGTREIDGQRYVSIDHLKDMAAAIRQLKSSGGAI</sequence>
<dbReference type="RefSeq" id="WP_215803108.1">
    <property type="nucleotide sequence ID" value="NZ_CP053881.1"/>
</dbReference>
<evidence type="ECO:0000313" key="1">
    <source>
        <dbReference type="EMBL" id="QWL61764.1"/>
    </source>
</evidence>
<dbReference type="Proteomes" id="UP000679312">
    <property type="component" value="Chromosome"/>
</dbReference>
<accession>A0ABD7EL01</accession>
<dbReference type="EMBL" id="CP053881">
    <property type="protein sequence ID" value="QWL61764.1"/>
    <property type="molecule type" value="Genomic_DNA"/>
</dbReference>
<gene>
    <name evidence="1" type="ORF">HQ399_05665</name>
</gene>
<protein>
    <submittedName>
        <fullName evidence="1">Uncharacterized protein</fullName>
    </submittedName>
</protein>
<dbReference type="AlphaFoldDB" id="A0ABD7EL01"/>
<evidence type="ECO:0000313" key="2">
    <source>
        <dbReference type="Proteomes" id="UP000679312"/>
    </source>
</evidence>
<organism evidence="1 2">
    <name type="scientific">Aeromonas jandaei</name>
    <dbReference type="NCBI Taxonomy" id="650"/>
    <lineage>
        <taxon>Bacteria</taxon>
        <taxon>Pseudomonadati</taxon>
        <taxon>Pseudomonadota</taxon>
        <taxon>Gammaproteobacteria</taxon>
        <taxon>Aeromonadales</taxon>
        <taxon>Aeromonadaceae</taxon>
        <taxon>Aeromonas</taxon>
    </lineage>
</organism>
<reference evidence="1 2" key="1">
    <citation type="journal article" date="2021" name="Front. Microbiol.">
        <title>Prevalence and Genetic Analysis of Chromosomal mcr-3/7 in Aeromonas From U.S. Animal-Derived Samples.</title>
        <authorList>
            <person name="Wang Y."/>
            <person name="Hou N."/>
            <person name="Rasooly R."/>
            <person name="Gu Y."/>
            <person name="He X."/>
        </authorList>
    </citation>
    <scope>NUCLEOTIDE SEQUENCE [LARGE SCALE GENOMIC DNA]</scope>
    <source>
        <strain evidence="1 2">4608</strain>
    </source>
</reference>
<name>A0ABD7EL01_AERJA</name>
<proteinExistence type="predicted"/>